<dbReference type="SUPFAM" id="SSF53756">
    <property type="entry name" value="UDP-Glycosyltransferase/glycogen phosphorylase"/>
    <property type="match status" value="5"/>
</dbReference>
<dbReference type="Pfam" id="PF00515">
    <property type="entry name" value="TPR_1"/>
    <property type="match status" value="2"/>
</dbReference>
<dbReference type="Gene3D" id="3.40.50.2000">
    <property type="entry name" value="Glycogen Phosphorylase B"/>
    <property type="match status" value="5"/>
</dbReference>
<feature type="repeat" description="TPR" evidence="3">
    <location>
        <begin position="1099"/>
        <end position="1132"/>
    </location>
</feature>
<dbReference type="InterPro" id="IPR006597">
    <property type="entry name" value="Sel1-like"/>
</dbReference>
<evidence type="ECO:0000256" key="3">
    <source>
        <dbReference type="PROSITE-ProRule" id="PRU00339"/>
    </source>
</evidence>
<dbReference type="InterPro" id="IPR019734">
    <property type="entry name" value="TPR_rpt"/>
</dbReference>
<keyword evidence="1" id="KW-0677">Repeat</keyword>
<feature type="repeat" description="TPR" evidence="3">
    <location>
        <begin position="673"/>
        <end position="706"/>
    </location>
</feature>
<dbReference type="InterPro" id="IPR011990">
    <property type="entry name" value="TPR-like_helical_dom_sf"/>
</dbReference>
<dbReference type="InterPro" id="IPR052943">
    <property type="entry name" value="TMTC_O-mannosyl-trnsfr"/>
</dbReference>
<dbReference type="PROSITE" id="PS50005">
    <property type="entry name" value="TPR"/>
    <property type="match status" value="16"/>
</dbReference>
<dbReference type="KEGG" id="oxy:HCG48_01365"/>
<reference evidence="4 5" key="1">
    <citation type="submission" date="2020-04" db="EMBL/GenBank/DDBJ databases">
        <authorList>
            <person name="Basu S."/>
            <person name="Maruthanayagam V."/>
            <person name="Chakraborty S."/>
            <person name="Pramanik A."/>
            <person name="Mukherjee J."/>
            <person name="Brink B."/>
        </authorList>
    </citation>
    <scope>NUCLEOTIDE SEQUENCE [LARGE SCALE GENOMIC DNA]</scope>
    <source>
        <strain evidence="4 5">AP17</strain>
    </source>
</reference>
<feature type="repeat" description="TPR" evidence="3">
    <location>
        <begin position="1201"/>
        <end position="1234"/>
    </location>
</feature>
<feature type="repeat" description="TPR" evidence="3">
    <location>
        <begin position="1065"/>
        <end position="1098"/>
    </location>
</feature>
<dbReference type="SMART" id="SM00671">
    <property type="entry name" value="SEL1"/>
    <property type="match status" value="4"/>
</dbReference>
<evidence type="ECO:0000313" key="4">
    <source>
        <dbReference type="EMBL" id="QIZ69394.1"/>
    </source>
</evidence>
<name>A0A6H1TS21_9CYAN</name>
<dbReference type="RefSeq" id="WP_168567551.1">
    <property type="nucleotide sequence ID" value="NZ_CP051167.1"/>
</dbReference>
<dbReference type="Pfam" id="PF13414">
    <property type="entry name" value="TPR_11"/>
    <property type="match status" value="4"/>
</dbReference>
<feature type="repeat" description="TPR" evidence="3">
    <location>
        <begin position="169"/>
        <end position="202"/>
    </location>
</feature>
<evidence type="ECO:0000313" key="5">
    <source>
        <dbReference type="Proteomes" id="UP000500857"/>
    </source>
</evidence>
<dbReference type="Pfam" id="PF13432">
    <property type="entry name" value="TPR_16"/>
    <property type="match status" value="4"/>
</dbReference>
<dbReference type="PANTHER" id="PTHR44809:SF1">
    <property type="entry name" value="PROTEIN O-MANNOSYL-TRANSFERASE TMTC1"/>
    <property type="match status" value="1"/>
</dbReference>
<evidence type="ECO:0000256" key="1">
    <source>
        <dbReference type="ARBA" id="ARBA00022737"/>
    </source>
</evidence>
<feature type="repeat" description="TPR" evidence="3">
    <location>
        <begin position="605"/>
        <end position="638"/>
    </location>
</feature>
<feature type="repeat" description="TPR" evidence="3">
    <location>
        <begin position="1235"/>
        <end position="1268"/>
    </location>
</feature>
<dbReference type="Gene3D" id="1.25.40.10">
    <property type="entry name" value="Tetratricopeptide repeat domain"/>
    <property type="match status" value="10"/>
</dbReference>
<dbReference type="InterPro" id="IPR003107">
    <property type="entry name" value="HAT"/>
</dbReference>
<dbReference type="GO" id="GO:0006396">
    <property type="term" value="P:RNA processing"/>
    <property type="evidence" value="ECO:0007669"/>
    <property type="project" value="InterPro"/>
</dbReference>
<feature type="repeat" description="TPR" evidence="3">
    <location>
        <begin position="1133"/>
        <end position="1166"/>
    </location>
</feature>
<dbReference type="SMART" id="SM00386">
    <property type="entry name" value="HAT"/>
    <property type="match status" value="6"/>
</dbReference>
<dbReference type="Pfam" id="PF20706">
    <property type="entry name" value="GT4-conflict"/>
    <property type="match status" value="1"/>
</dbReference>
<feature type="repeat" description="TPR" evidence="3">
    <location>
        <begin position="639"/>
        <end position="672"/>
    </location>
</feature>
<dbReference type="CDD" id="cd03801">
    <property type="entry name" value="GT4_PimA-like"/>
    <property type="match status" value="1"/>
</dbReference>
<keyword evidence="5" id="KW-1185">Reference proteome</keyword>
<keyword evidence="2 3" id="KW-0802">TPR repeat</keyword>
<dbReference type="PANTHER" id="PTHR44809">
    <property type="match status" value="1"/>
</dbReference>
<dbReference type="Proteomes" id="UP000500857">
    <property type="component" value="Chromosome"/>
</dbReference>
<dbReference type="EMBL" id="CP051167">
    <property type="protein sequence ID" value="QIZ69394.1"/>
    <property type="molecule type" value="Genomic_DNA"/>
</dbReference>
<dbReference type="InterPro" id="IPR013105">
    <property type="entry name" value="TPR_2"/>
</dbReference>
<accession>A0A6H1TS21</accession>
<proteinExistence type="predicted"/>
<dbReference type="Pfam" id="PF13374">
    <property type="entry name" value="TPR_10"/>
    <property type="match status" value="1"/>
</dbReference>
<dbReference type="SMART" id="SM00028">
    <property type="entry name" value="TPR"/>
    <property type="match status" value="19"/>
</dbReference>
<feature type="repeat" description="TPR" evidence="3">
    <location>
        <begin position="67"/>
        <end position="100"/>
    </location>
</feature>
<feature type="repeat" description="TPR" evidence="3">
    <location>
        <begin position="1167"/>
        <end position="1200"/>
    </location>
</feature>
<dbReference type="GO" id="GO:0016757">
    <property type="term" value="F:glycosyltransferase activity"/>
    <property type="evidence" value="ECO:0007669"/>
    <property type="project" value="InterPro"/>
</dbReference>
<dbReference type="Pfam" id="PF01075">
    <property type="entry name" value="Glyco_transf_9"/>
    <property type="match status" value="2"/>
</dbReference>
<feature type="repeat" description="TPR" evidence="3">
    <location>
        <begin position="135"/>
        <end position="168"/>
    </location>
</feature>
<gene>
    <name evidence="4" type="ORF">HCG48_01365</name>
</gene>
<feature type="repeat" description="TPR" evidence="3">
    <location>
        <begin position="1647"/>
        <end position="1680"/>
    </location>
</feature>
<dbReference type="InterPro" id="IPR002201">
    <property type="entry name" value="Glyco_trans_9"/>
</dbReference>
<sequence length="2400" mass="266751">MRFASAAQFYQARSLAAARQIAEELLGETPDSVEVLGLLGTIASDEGDWQRAIAYYRKALELEPDSAQIHYNLANTFSNSGECDRAIAHYRQAIALRPHYPQAFYNLGNLYQHRGEKKVAIAYYQQAIALDPQYAKAYNNLAILLQNSGDFSGAIAQFSQLIDLCPDDAEIHYNFANALQALGKVKSAQFHYDRAIALNPRHDVAHWNRALNLLLAGDWQQGFVEYEWRWKLPGKTPRSFPQPVWDGAPLQGKTILLHAEQGLGDALQFIRYVPLVAAKGGRVVVEAHPPLIRLFQSISAIDRLVPVGDPLPEFDVYAPLMSLPRILATTLQTVPSEVPYLHPTEPVPELQPADAFKIGVVWATHSDSPTAIARSADLADVFQLLGLPHSSNIYLYSLQKGATLPDWAAKNPRFIDLAPQLNDFADTAAIVRTLDLVITVDTAVAHLAGALAKPVWILLPFAADWRWLHDRDDSPWYPTARLFRQSQPGDWRDLFDRVKVALRQLFPPEVFHPGAVDRASPPVNREAEPSISLQNSLEGAIARHQGGFLDEAATLYRQILQQHPHHLTALTNLGMLLKETGKLAEAIACYRQGIAGLREKDPFAVPLYYNFANALAEAGDRDGAIAAYREAIARKPDHAEAYNNWGLLLQKNGDLDGAIACYDRAIAADPHYAKAHNNRGFALQDSGDIDGAIACYRQALRLDPDYGEAHNNLGVALLLQGEFNPGWDEYEWRWRVKDGPQLPDFKVPLWDGSEIQGQTILLFAEQGLGDTVQFIRYAPLVAGNGARVIALVQPPLRRLLQSVEGIDRLYAYGDRLPEFDLWAPLMSLPRLFKTDLKTIPAKIPYLKPQTRFSHPKLPQTNTLNVGLVWAGNPNHPSDRYRSLSFEAFSRLLHVPGITYFSLQKGSDELGDRWANFENIIDLAPDLHDFDTTAAAIAHLDLVITIDTAVAHVAGSLGKPVWLLLGLSPDWRWLRLGETTPWYPTMRIFRQKRLNEWDDVLDRAIDELGAFAARPQDVSAISPTPTAPASDVERAIADARQACQNRDYDRAETLCQQLLEGNSDNPQAWQLLGTIAHYRGEIDGAIANYERAIAADRTFALPYINLGSLLRQKGQHERAIALLEKAVNLQPDLAAAHYNLGNALFDAERWSEAIAAYRGAIAAEPHHPQAYYNLGNALQHHGDSREAIAAYEQAIALQPDYGEAYNNLGNTLADEYEFDRAIAAYRAAIDRRANYLDPYINLGNVYQALNQTDAAIACYQNALQIDPNFTDAHVNLAMSLLVSGDFRRGFAEYEWRWRLDGAIDRAPQSLPLWDGSPLQGETVLLYAEQGMGDAIQFVRYASLVATHGGRAIVLVPKPLVKLCQTADGVDRAIAFGDPLPQCDFRAPLMSLPRILGTTADRIRANIPYLHPSPTGLQLPRSDAFKIGLVWAGNPQHTHDRHRSAKLADFRKLWSIPHCEIYSLQKGEREKDLESFPEPIHNLAPDLHDFTETAAAIAQLDLVVTVDTAVAHLAGALGKPVWIVLGLAPDWRWLGDRDDSPWYPTARLFRQTEPGNWTETLDRVVAALRQLQQQPDLAQRVNQLIQQANTLQNAGNLEGAIAQWRQIVTLVPDRPAPYYNLGNALKKRGDGEGAIAHYRQAIAIAPDYLKAYHNLGNTLLEQNKVSEAIAVYERGISLAPDRADLHANLGFALMLAGDLRRGFAEYEWRLQQSDAEVPQLDCPRWDGSPLHGKTILLYGEMGFGDSLQYIRYLSFVEQQGGRAIVRCPQPLVRLFQTGLNSANTTQIISEDDPLPPCDCQASLMSLPHLCGTDLGTIPAEVPYLSAGGEFPDRRRPKPHCINIGIVWAGSDRYGDRRGRSCDLDLVLGQLDRPGVQLYSLQKGVEPSSDRLIDLAPNLHDFADTAAAIAHLDLIVTVDTAVAHLAGALGKPTWILIPFVPDARWFLDRADSPWYPTARLFRQPQLGDWPGACAAVGAALTTLLAQVTEQPSQSEIEMTGNLTPPVPTRPLRLGITWQLSGITGWGIYGLNLTLQLEKNPNFQPMLLMRPDRTGVDNPLHRHLLQPALERYQEVQQLLAKHPGKSLWCDFPIVHALGNNLSSLATHQPMSGKYQIGTIFFENTELTPEMVERGRQYHAIVTGSSWNTQVLQSYGLDRAVTVQQGIDPTLFHPAPKANLFGDRFVIFSGGKLEYRKGQDIVVAAFKAFRQRHPEALLVTAWHNFWPQFMAGLDRTGHVAGLPAVGKDGRVQIGAWLVANGLPEGSFIDLGAIPNYLMPPIMREADVAVFTNRCEGGTNLVAMETMACGLPVILSANTGHLDLIGEDWCYPLRSQGRVKPTERFPGVRDWGESEVEEVVETLERVWQDRETARQRGRAAAEVMRQWSWEKQVNRFLGILMRVMGC</sequence>
<feature type="repeat" description="TPR" evidence="3">
    <location>
        <begin position="101"/>
        <end position="134"/>
    </location>
</feature>
<organism evidence="4 5">
    <name type="scientific">Oxynema aestuarii AP17</name>
    <dbReference type="NCBI Taxonomy" id="2064643"/>
    <lineage>
        <taxon>Bacteria</taxon>
        <taxon>Bacillati</taxon>
        <taxon>Cyanobacteriota</taxon>
        <taxon>Cyanophyceae</taxon>
        <taxon>Oscillatoriophycideae</taxon>
        <taxon>Oscillatoriales</taxon>
        <taxon>Oscillatoriaceae</taxon>
        <taxon>Oxynema</taxon>
        <taxon>Oxynema aestuarii</taxon>
    </lineage>
</organism>
<dbReference type="PROSITE" id="PS50293">
    <property type="entry name" value="TPR_REGION"/>
    <property type="match status" value="8"/>
</dbReference>
<feature type="repeat" description="TPR" evidence="3">
    <location>
        <begin position="1613"/>
        <end position="1646"/>
    </location>
</feature>
<dbReference type="SUPFAM" id="SSF48452">
    <property type="entry name" value="TPR-like"/>
    <property type="match status" value="5"/>
</dbReference>
<evidence type="ECO:0000256" key="2">
    <source>
        <dbReference type="ARBA" id="ARBA00022803"/>
    </source>
</evidence>
<protein>
    <submittedName>
        <fullName evidence="4">Tetratricopeptide repeat protein</fullName>
    </submittedName>
</protein>
<dbReference type="Pfam" id="PF07719">
    <property type="entry name" value="TPR_2"/>
    <property type="match status" value="1"/>
</dbReference>
<feature type="repeat" description="TPR" evidence="3">
    <location>
        <begin position="33"/>
        <end position="66"/>
    </location>
</feature>